<evidence type="ECO:0000313" key="7">
    <source>
        <dbReference type="EMBL" id="MFC3199652.1"/>
    </source>
</evidence>
<dbReference type="GO" id="GO:0008855">
    <property type="term" value="F:exodeoxyribonuclease VII activity"/>
    <property type="evidence" value="ECO:0007669"/>
    <property type="project" value="UniProtKB-EC"/>
</dbReference>
<organism evidence="7 8">
    <name type="scientific">Parapedobacter deserti</name>
    <dbReference type="NCBI Taxonomy" id="1912957"/>
    <lineage>
        <taxon>Bacteria</taxon>
        <taxon>Pseudomonadati</taxon>
        <taxon>Bacteroidota</taxon>
        <taxon>Sphingobacteriia</taxon>
        <taxon>Sphingobacteriales</taxon>
        <taxon>Sphingobacteriaceae</taxon>
        <taxon>Parapedobacter</taxon>
    </lineage>
</organism>
<evidence type="ECO:0000256" key="3">
    <source>
        <dbReference type="ARBA" id="ARBA00022722"/>
    </source>
</evidence>
<keyword evidence="3" id="KW-0540">Nuclease</keyword>
<dbReference type="RefSeq" id="WP_379025483.1">
    <property type="nucleotide sequence ID" value="NZ_JBHRTA010000059.1"/>
</dbReference>
<keyword evidence="8" id="KW-1185">Reference proteome</keyword>
<evidence type="ECO:0000256" key="5">
    <source>
        <dbReference type="ARBA" id="ARBA00022839"/>
    </source>
</evidence>
<keyword evidence="5" id="KW-0269">Exonuclease</keyword>
<dbReference type="NCBIfam" id="TIGR01280">
    <property type="entry name" value="xseB"/>
    <property type="match status" value="1"/>
</dbReference>
<dbReference type="SUPFAM" id="SSF116842">
    <property type="entry name" value="XseB-like"/>
    <property type="match status" value="1"/>
</dbReference>
<accession>A0ABV7JR41</accession>
<name>A0ABV7JR41_9SPHI</name>
<sequence>MNKNYTYTEAFQELQTIVSEIEQGEVSVDELSEKVKRAALLINVCKAKLSATEEEVNHILATMTDEAEISAASDEDE</sequence>
<evidence type="ECO:0000256" key="6">
    <source>
        <dbReference type="NCBIfam" id="TIGR01280"/>
    </source>
</evidence>
<keyword evidence="2" id="KW-0963">Cytoplasm</keyword>
<comment type="similarity">
    <text evidence="1">Belongs to the XseB family.</text>
</comment>
<keyword evidence="4 7" id="KW-0378">Hydrolase</keyword>
<protein>
    <recommendedName>
        <fullName evidence="6">Exodeoxyribonuclease VII small subunit</fullName>
        <ecNumber evidence="6">3.1.11.6</ecNumber>
    </recommendedName>
</protein>
<dbReference type="EMBL" id="JBHRTA010000059">
    <property type="protein sequence ID" value="MFC3199652.1"/>
    <property type="molecule type" value="Genomic_DNA"/>
</dbReference>
<evidence type="ECO:0000256" key="4">
    <source>
        <dbReference type="ARBA" id="ARBA00022801"/>
    </source>
</evidence>
<evidence type="ECO:0000313" key="8">
    <source>
        <dbReference type="Proteomes" id="UP001595526"/>
    </source>
</evidence>
<comment type="caution">
    <text evidence="7">The sequence shown here is derived from an EMBL/GenBank/DDBJ whole genome shotgun (WGS) entry which is preliminary data.</text>
</comment>
<dbReference type="Proteomes" id="UP001595526">
    <property type="component" value="Unassembled WGS sequence"/>
</dbReference>
<dbReference type="InterPro" id="IPR003761">
    <property type="entry name" value="Exonuc_VII_S"/>
</dbReference>
<dbReference type="Gene3D" id="1.10.287.1040">
    <property type="entry name" value="Exonuclease VII, small subunit"/>
    <property type="match status" value="1"/>
</dbReference>
<gene>
    <name evidence="7" type="primary">xseB</name>
    <name evidence="7" type="ORF">ACFOET_18690</name>
</gene>
<reference evidence="8" key="1">
    <citation type="journal article" date="2019" name="Int. J. Syst. Evol. Microbiol.">
        <title>The Global Catalogue of Microorganisms (GCM) 10K type strain sequencing project: providing services to taxonomists for standard genome sequencing and annotation.</title>
        <authorList>
            <consortium name="The Broad Institute Genomics Platform"/>
            <consortium name="The Broad Institute Genome Sequencing Center for Infectious Disease"/>
            <person name="Wu L."/>
            <person name="Ma J."/>
        </authorList>
    </citation>
    <scope>NUCLEOTIDE SEQUENCE [LARGE SCALE GENOMIC DNA]</scope>
    <source>
        <strain evidence="8">KCTC 52416</strain>
    </source>
</reference>
<proteinExistence type="inferred from homology"/>
<evidence type="ECO:0000256" key="1">
    <source>
        <dbReference type="ARBA" id="ARBA00009998"/>
    </source>
</evidence>
<dbReference type="InterPro" id="IPR037004">
    <property type="entry name" value="Exonuc_VII_ssu_sf"/>
</dbReference>
<dbReference type="Pfam" id="PF02609">
    <property type="entry name" value="Exonuc_VII_S"/>
    <property type="match status" value="1"/>
</dbReference>
<evidence type="ECO:0000256" key="2">
    <source>
        <dbReference type="ARBA" id="ARBA00022490"/>
    </source>
</evidence>
<dbReference type="EC" id="3.1.11.6" evidence="6"/>